<dbReference type="InterPro" id="IPR004045">
    <property type="entry name" value="Glutathione_S-Trfase_N"/>
</dbReference>
<dbReference type="AlphaFoldDB" id="A0AAP8MHI2"/>
<dbReference type="InterPro" id="IPR036249">
    <property type="entry name" value="Thioredoxin-like_sf"/>
</dbReference>
<dbReference type="CDD" id="cd00570">
    <property type="entry name" value="GST_N_family"/>
    <property type="match status" value="1"/>
</dbReference>
<comment type="caution">
    <text evidence="3">The sequence shown here is derived from an EMBL/GenBank/DDBJ whole genome shotgun (WGS) entry which is preliminary data.</text>
</comment>
<dbReference type="Pfam" id="PF13417">
    <property type="entry name" value="GST_N_3"/>
    <property type="match status" value="1"/>
</dbReference>
<feature type="domain" description="GST C-terminal" evidence="2">
    <location>
        <begin position="83"/>
        <end position="236"/>
    </location>
</feature>
<dbReference type="Proteomes" id="UP000235162">
    <property type="component" value="Unassembled WGS sequence"/>
</dbReference>
<dbReference type="EMBL" id="PKUR01000001">
    <property type="protein sequence ID" value="PLW87936.1"/>
    <property type="molecule type" value="Genomic_DNA"/>
</dbReference>
<evidence type="ECO:0000259" key="1">
    <source>
        <dbReference type="PROSITE" id="PS50404"/>
    </source>
</evidence>
<dbReference type="PROSITE" id="PS50405">
    <property type="entry name" value="GST_CTER"/>
    <property type="match status" value="1"/>
</dbReference>
<dbReference type="SUPFAM" id="SSF47616">
    <property type="entry name" value="GST C-terminal domain-like"/>
    <property type="match status" value="1"/>
</dbReference>
<dbReference type="Gene3D" id="1.20.1050.10">
    <property type="match status" value="1"/>
</dbReference>
<organism evidence="3 4">
    <name type="scientific">Halioglobus japonicus</name>
    <dbReference type="NCBI Taxonomy" id="930805"/>
    <lineage>
        <taxon>Bacteria</taxon>
        <taxon>Pseudomonadati</taxon>
        <taxon>Pseudomonadota</taxon>
        <taxon>Gammaproteobacteria</taxon>
        <taxon>Cellvibrionales</taxon>
        <taxon>Halieaceae</taxon>
        <taxon>Halioglobus</taxon>
    </lineage>
</organism>
<dbReference type="Gene3D" id="3.40.30.10">
    <property type="entry name" value="Glutaredoxin"/>
    <property type="match status" value="1"/>
</dbReference>
<name>A0AAP8MHI2_9GAMM</name>
<dbReference type="Pfam" id="PF00043">
    <property type="entry name" value="GST_C"/>
    <property type="match status" value="1"/>
</dbReference>
<dbReference type="InterPro" id="IPR040079">
    <property type="entry name" value="Glutathione_S-Trfase"/>
</dbReference>
<dbReference type="GO" id="GO:0005737">
    <property type="term" value="C:cytoplasm"/>
    <property type="evidence" value="ECO:0007669"/>
    <property type="project" value="TreeGrafter"/>
</dbReference>
<dbReference type="InterPro" id="IPR010987">
    <property type="entry name" value="Glutathione-S-Trfase_C-like"/>
</dbReference>
<proteinExistence type="predicted"/>
<evidence type="ECO:0000313" key="3">
    <source>
        <dbReference type="EMBL" id="PLW87936.1"/>
    </source>
</evidence>
<dbReference type="InterPro" id="IPR050931">
    <property type="entry name" value="Mito_Protein_Transport_Metaxin"/>
</dbReference>
<dbReference type="SFLD" id="SFLDS00019">
    <property type="entry name" value="Glutathione_Transferase_(cytos"/>
    <property type="match status" value="1"/>
</dbReference>
<keyword evidence="4" id="KW-1185">Reference proteome</keyword>
<dbReference type="SUPFAM" id="SSF52833">
    <property type="entry name" value="Thioredoxin-like"/>
    <property type="match status" value="1"/>
</dbReference>
<dbReference type="RefSeq" id="WP_084200046.1">
    <property type="nucleotide sequence ID" value="NZ_BMYL01000005.1"/>
</dbReference>
<feature type="domain" description="GST N-terminal" evidence="1">
    <location>
        <begin position="1"/>
        <end position="78"/>
    </location>
</feature>
<protein>
    <submittedName>
        <fullName evidence="3">Glutathione S-transferase family protein</fullName>
    </submittedName>
</protein>
<dbReference type="InterPro" id="IPR036282">
    <property type="entry name" value="Glutathione-S-Trfase_C_sf"/>
</dbReference>
<reference evidence="3 4" key="1">
    <citation type="submission" date="2018-01" db="EMBL/GenBank/DDBJ databases">
        <title>The draft genome sequence of Halioglobus japonicus S1-36.</title>
        <authorList>
            <person name="Du Z.-J."/>
            <person name="Shi M.-J."/>
        </authorList>
    </citation>
    <scope>NUCLEOTIDE SEQUENCE [LARGE SCALE GENOMIC DNA]</scope>
    <source>
        <strain evidence="3 4">S1-36</strain>
    </source>
</reference>
<accession>A0AAP8MHI2</accession>
<sequence>MVVLHQYHMSPFNQKLQRMLRYKGIAFEERYWLLVEQGKLKREHNPIGKLPAIEHNSEWVCDSTDAAHYIEQQFAGPSLIPEDPALAGMVHVLEDWADESLYFYEMHMRFTTEHNWERNLPRMFEREGWFLKSVLAGKMPGQIRKGIRKITATQGIGRKSERQLLVDCRRHINAVAGMLEQSDFLVGGQLTLADLAVHAMFSCFLDTVELEAMMQEYPGVVAWMARVEALTGPQAT</sequence>
<dbReference type="PROSITE" id="PS50404">
    <property type="entry name" value="GST_NTER"/>
    <property type="match status" value="1"/>
</dbReference>
<evidence type="ECO:0000259" key="2">
    <source>
        <dbReference type="PROSITE" id="PS50405"/>
    </source>
</evidence>
<dbReference type="PANTHER" id="PTHR12289:SF67">
    <property type="match status" value="1"/>
</dbReference>
<dbReference type="PANTHER" id="PTHR12289">
    <property type="entry name" value="METAXIN RELATED"/>
    <property type="match status" value="1"/>
</dbReference>
<evidence type="ECO:0000313" key="4">
    <source>
        <dbReference type="Proteomes" id="UP000235162"/>
    </source>
</evidence>
<dbReference type="KEGG" id="hja:BST95_13130"/>
<gene>
    <name evidence="3" type="ORF">C0029_05065</name>
</gene>
<dbReference type="InterPro" id="IPR004046">
    <property type="entry name" value="GST_C"/>
</dbReference>